<dbReference type="GO" id="GO:0005524">
    <property type="term" value="F:ATP binding"/>
    <property type="evidence" value="ECO:0007669"/>
    <property type="project" value="UniProtKB-UniRule"/>
</dbReference>
<dbReference type="Gene3D" id="3.40.50.410">
    <property type="entry name" value="von Willebrand factor, type A domain"/>
    <property type="match status" value="1"/>
</dbReference>
<sequence>MARKEALVLLLDVGPSMHAVLPEVENVCSMLVQKKLIFGKNDEVGIIAFGTRETDNELEKEVGGYEHVVVLRNVKVVDGDAVDVLRNLPRGTHSGDFLDAIIVGMDMLIKKYGATNKGKQRLCLITDLQDPTKEPTEGTKEDQIYTVCQQMRDHGMRLDSVVIRGRSTGSGHQNIMDENDHLLDLFRKKAVAKTVYVDSPTSLLGALRTRNIAPVTLFRGELELSSAMKIKVWVYKKTSEEKFPTLKKYSDKAPPNDRYATHEVKIDYEYKRMEDPDKVVPPEQRIRGYRYGPQVVPISSAEWDAVKFKPEKSVKLLGFTDASNIMRHYYMKDVYLFIPEPGNRKAIVATSAIARAMKEMKKVGILRCVWRQNQNNVVVGVLRPNISCVDNIPDSFYFNVLPFAEDVREFQFPSFSSLPSLWQPDEQQQEATDNLVMSLDLAPAGKEEVLQPDFTPNPVLERFYRFLDIKSRQPDAEVPPLDRSLKRITGPDAQLLSQYESVIDNIRSQFSLKQNPKKKKSSGRALREKPSNSDEEKVGTKGEVPETGSIKMIKNSSMEVEKVGALNPVQDFEAMLARRDSSAWVKKAIKEMQDYIYDLLENSYEGDAYPKAFECLVALRRGCILEQEPKEYNQYLHKIHERWKASDLDKFFALLPSKNLSLISKTEAAESDVTEEAARNFPVKVELPSQ</sequence>
<keyword evidence="9 15" id="KW-0238">DNA-binding</keyword>
<dbReference type="SMART" id="SM00559">
    <property type="entry name" value="Ku78"/>
    <property type="match status" value="1"/>
</dbReference>
<dbReference type="GO" id="GO:0006303">
    <property type="term" value="P:double-strand break repair via nonhomologous end joining"/>
    <property type="evidence" value="ECO:0007669"/>
    <property type="project" value="InterPro"/>
</dbReference>
<dbReference type="PANTHER" id="PTHR12604">
    <property type="entry name" value="KU AUTOANTIGEN DNA HELICASE"/>
    <property type="match status" value="1"/>
</dbReference>
<comment type="function">
    <text evidence="15">Single-stranded DNA-dependent ATP-dependent helicase.</text>
</comment>
<dbReference type="Pfam" id="PF08785">
    <property type="entry name" value="Ku_PK_bind"/>
    <property type="match status" value="1"/>
</dbReference>
<dbReference type="InterPro" id="IPR005161">
    <property type="entry name" value="Ku_N"/>
</dbReference>
<evidence type="ECO:0000256" key="12">
    <source>
        <dbReference type="ARBA" id="ARBA00023242"/>
    </source>
</evidence>
<evidence type="ECO:0000256" key="6">
    <source>
        <dbReference type="ARBA" id="ARBA00022801"/>
    </source>
</evidence>
<evidence type="ECO:0000256" key="5">
    <source>
        <dbReference type="ARBA" id="ARBA00022763"/>
    </source>
</evidence>
<evidence type="ECO:0000256" key="14">
    <source>
        <dbReference type="ARBA" id="ARBA00069041"/>
    </source>
</evidence>
<evidence type="ECO:0000313" key="19">
    <source>
        <dbReference type="Proteomes" id="UP001140949"/>
    </source>
</evidence>
<feature type="compositionally biased region" description="Basic and acidic residues" evidence="16">
    <location>
        <begin position="525"/>
        <end position="544"/>
    </location>
</feature>
<evidence type="ECO:0000256" key="11">
    <source>
        <dbReference type="ARBA" id="ARBA00023204"/>
    </source>
</evidence>
<dbReference type="PANTHER" id="PTHR12604:SF4">
    <property type="entry name" value="X-RAY REPAIR CROSS-COMPLEMENTING PROTEIN 5"/>
    <property type="match status" value="1"/>
</dbReference>
<dbReference type="GO" id="GO:0000723">
    <property type="term" value="P:telomere maintenance"/>
    <property type="evidence" value="ECO:0007669"/>
    <property type="project" value="InterPro"/>
</dbReference>
<dbReference type="GO" id="GO:0003684">
    <property type="term" value="F:damaged DNA binding"/>
    <property type="evidence" value="ECO:0007669"/>
    <property type="project" value="InterPro"/>
</dbReference>
<keyword evidence="7 15" id="KW-0347">Helicase</keyword>
<dbReference type="Proteomes" id="UP001140949">
    <property type="component" value="Unassembled WGS sequence"/>
</dbReference>
<evidence type="ECO:0000256" key="13">
    <source>
        <dbReference type="ARBA" id="ARBA00047995"/>
    </source>
</evidence>
<dbReference type="SUPFAM" id="SSF53300">
    <property type="entry name" value="vWA-like"/>
    <property type="match status" value="1"/>
</dbReference>
<evidence type="ECO:0000256" key="3">
    <source>
        <dbReference type="ARBA" id="ARBA00012551"/>
    </source>
</evidence>
<dbReference type="GO" id="GO:0003690">
    <property type="term" value="F:double-stranded DNA binding"/>
    <property type="evidence" value="ECO:0007669"/>
    <property type="project" value="TreeGrafter"/>
</dbReference>
<dbReference type="PIRSF" id="PIRSF016570">
    <property type="entry name" value="Ku80"/>
    <property type="match status" value="1"/>
</dbReference>
<evidence type="ECO:0000256" key="4">
    <source>
        <dbReference type="ARBA" id="ARBA00022741"/>
    </source>
</evidence>
<dbReference type="InterPro" id="IPR024193">
    <property type="entry name" value="Ku80"/>
</dbReference>
<evidence type="ECO:0000259" key="17">
    <source>
        <dbReference type="SMART" id="SM00559"/>
    </source>
</evidence>
<evidence type="ECO:0000256" key="8">
    <source>
        <dbReference type="ARBA" id="ARBA00022840"/>
    </source>
</evidence>
<dbReference type="Gene3D" id="1.10.1600.10">
    <property type="match status" value="1"/>
</dbReference>
<keyword evidence="5 15" id="KW-0227">DNA damage</keyword>
<dbReference type="Pfam" id="PF03730">
    <property type="entry name" value="Ku_C"/>
    <property type="match status" value="1"/>
</dbReference>
<gene>
    <name evidence="18" type="ORF">M6B38_171700</name>
</gene>
<dbReference type="FunFam" id="1.10.1600.10:FF:000002">
    <property type="entry name" value="X-ray repair cross-complementing protein 5"/>
    <property type="match status" value="1"/>
</dbReference>
<dbReference type="GO" id="GO:0003678">
    <property type="term" value="F:DNA helicase activity"/>
    <property type="evidence" value="ECO:0007669"/>
    <property type="project" value="UniProtKB-EC"/>
</dbReference>
<name>A0AAX6EUB0_IRIPA</name>
<dbReference type="CDD" id="cd00873">
    <property type="entry name" value="KU80"/>
    <property type="match status" value="1"/>
</dbReference>
<keyword evidence="8 15" id="KW-0067">ATP-binding</keyword>
<dbReference type="Pfam" id="PF03731">
    <property type="entry name" value="Ku_N"/>
    <property type="match status" value="1"/>
</dbReference>
<dbReference type="Gene3D" id="2.40.290.10">
    <property type="match status" value="1"/>
</dbReference>
<dbReference type="FunFam" id="2.40.290.10:FF:000006">
    <property type="entry name" value="ATP-dependent DNA helicase 2 subunit KU80"/>
    <property type="match status" value="1"/>
</dbReference>
<keyword evidence="4 15" id="KW-0547">Nucleotide-binding</keyword>
<protein>
    <recommendedName>
        <fullName evidence="14 15">ATP-dependent DNA helicase 2 subunit KU80</fullName>
        <ecNumber evidence="3 15">3.6.4.12</ecNumber>
    </recommendedName>
</protein>
<dbReference type="InterPro" id="IPR036465">
    <property type="entry name" value="vWFA_dom_sf"/>
</dbReference>
<reference evidence="18" key="2">
    <citation type="submission" date="2023-04" db="EMBL/GenBank/DDBJ databases">
        <authorList>
            <person name="Bruccoleri R.E."/>
            <person name="Oakeley E.J."/>
            <person name="Faust A.-M."/>
            <person name="Dessus-Babus S."/>
            <person name="Altorfer M."/>
            <person name="Burckhardt D."/>
            <person name="Oertli M."/>
            <person name="Naumann U."/>
            <person name="Petersen F."/>
            <person name="Wong J."/>
        </authorList>
    </citation>
    <scope>NUCLEOTIDE SEQUENCE</scope>
    <source>
        <strain evidence="18">GSM-AAB239-AS_SAM_17_03QT</strain>
        <tissue evidence="18">Leaf</tissue>
    </source>
</reference>
<evidence type="ECO:0000256" key="15">
    <source>
        <dbReference type="PIRNR" id="PIRNR016570"/>
    </source>
</evidence>
<evidence type="ECO:0000313" key="18">
    <source>
        <dbReference type="EMBL" id="KAJ6807656.1"/>
    </source>
</evidence>
<dbReference type="GO" id="GO:0006310">
    <property type="term" value="P:DNA recombination"/>
    <property type="evidence" value="ECO:0007669"/>
    <property type="project" value="UniProtKB-KW"/>
</dbReference>
<evidence type="ECO:0000256" key="7">
    <source>
        <dbReference type="ARBA" id="ARBA00022806"/>
    </source>
</evidence>
<dbReference type="FunFam" id="1.25.40.240:FF:000001">
    <property type="entry name" value="X-ray repair cross-complementing protein 5"/>
    <property type="match status" value="1"/>
</dbReference>
<proteinExistence type="inferred from homology"/>
<comment type="catalytic activity">
    <reaction evidence="13 15">
        <text>ATP + H2O = ADP + phosphate + H(+)</text>
        <dbReference type="Rhea" id="RHEA:13065"/>
        <dbReference type="ChEBI" id="CHEBI:15377"/>
        <dbReference type="ChEBI" id="CHEBI:15378"/>
        <dbReference type="ChEBI" id="CHEBI:30616"/>
        <dbReference type="ChEBI" id="CHEBI:43474"/>
        <dbReference type="ChEBI" id="CHEBI:456216"/>
        <dbReference type="EC" id="3.6.4.12"/>
    </reaction>
</comment>
<dbReference type="SUPFAM" id="SSF101420">
    <property type="entry name" value="C-terminal domain of Ku80"/>
    <property type="match status" value="1"/>
</dbReference>
<comment type="subcellular location">
    <subcellularLocation>
        <location evidence="1 15">Nucleus</location>
    </subcellularLocation>
</comment>
<keyword evidence="19" id="KW-1185">Reference proteome</keyword>
<evidence type="ECO:0000256" key="16">
    <source>
        <dbReference type="SAM" id="MobiDB-lite"/>
    </source>
</evidence>
<dbReference type="InterPro" id="IPR005160">
    <property type="entry name" value="Ku_C"/>
</dbReference>
<dbReference type="GO" id="GO:0016787">
    <property type="term" value="F:hydrolase activity"/>
    <property type="evidence" value="ECO:0007669"/>
    <property type="project" value="UniProtKB-KW"/>
</dbReference>
<dbReference type="EMBL" id="JANAVB010033818">
    <property type="protein sequence ID" value="KAJ6807656.1"/>
    <property type="molecule type" value="Genomic_DNA"/>
</dbReference>
<dbReference type="InterPro" id="IPR016194">
    <property type="entry name" value="SPOC-like_C_dom_sf"/>
</dbReference>
<reference evidence="18" key="1">
    <citation type="journal article" date="2023" name="GigaByte">
        <title>Genome assembly of the bearded iris, Iris pallida Lam.</title>
        <authorList>
            <person name="Bruccoleri R.E."/>
            <person name="Oakeley E.J."/>
            <person name="Faust A.M.E."/>
            <person name="Altorfer M."/>
            <person name="Dessus-Babus S."/>
            <person name="Burckhardt D."/>
            <person name="Oertli M."/>
            <person name="Naumann U."/>
            <person name="Petersen F."/>
            <person name="Wong J."/>
        </authorList>
    </citation>
    <scope>NUCLEOTIDE SEQUENCE</scope>
    <source>
        <strain evidence="18">GSM-AAB239-AS_SAM_17_03QT</strain>
    </source>
</reference>
<dbReference type="InterPro" id="IPR014893">
    <property type="entry name" value="Ku_PK_bind"/>
</dbReference>
<keyword evidence="10 15" id="KW-0233">DNA recombination</keyword>
<dbReference type="EC" id="3.6.4.12" evidence="3 15"/>
<accession>A0AAX6EUB0</accession>
<feature type="domain" description="Ku" evidence="17">
    <location>
        <begin position="277"/>
        <end position="418"/>
    </location>
</feature>
<dbReference type="InterPro" id="IPR036494">
    <property type="entry name" value="Ku_C_sf"/>
</dbReference>
<keyword evidence="12 15" id="KW-0539">Nucleus</keyword>
<evidence type="ECO:0000256" key="10">
    <source>
        <dbReference type="ARBA" id="ARBA00023172"/>
    </source>
</evidence>
<comment type="caution">
    <text evidence="18">The sequence shown here is derived from an EMBL/GenBank/DDBJ whole genome shotgun (WGS) entry which is preliminary data.</text>
</comment>
<dbReference type="GO" id="GO:0042162">
    <property type="term" value="F:telomeric DNA binding"/>
    <property type="evidence" value="ECO:0007669"/>
    <property type="project" value="InterPro"/>
</dbReference>
<keyword evidence="6 15" id="KW-0378">Hydrolase</keyword>
<dbReference type="GO" id="GO:0043564">
    <property type="term" value="C:Ku70:Ku80 complex"/>
    <property type="evidence" value="ECO:0007669"/>
    <property type="project" value="InterPro"/>
</dbReference>
<dbReference type="FunFam" id="3.40.50.410:FF:000102">
    <property type="entry name" value="ATP-dependent DNA helicase 2 subunit KU80"/>
    <property type="match status" value="1"/>
</dbReference>
<dbReference type="SUPFAM" id="SSF100939">
    <property type="entry name" value="SPOC domain-like"/>
    <property type="match status" value="1"/>
</dbReference>
<evidence type="ECO:0000256" key="9">
    <source>
        <dbReference type="ARBA" id="ARBA00023125"/>
    </source>
</evidence>
<dbReference type="InterPro" id="IPR006164">
    <property type="entry name" value="DNA_bd_Ku70/Ku80"/>
</dbReference>
<dbReference type="Pfam" id="PF02735">
    <property type="entry name" value="Ku"/>
    <property type="match status" value="1"/>
</dbReference>
<keyword evidence="11 15" id="KW-0234">DNA repair</keyword>
<comment type="similarity">
    <text evidence="2 15">Belongs to the ku80 family.</text>
</comment>
<evidence type="ECO:0000256" key="1">
    <source>
        <dbReference type="ARBA" id="ARBA00004123"/>
    </source>
</evidence>
<organism evidence="18 19">
    <name type="scientific">Iris pallida</name>
    <name type="common">Sweet iris</name>
    <dbReference type="NCBI Taxonomy" id="29817"/>
    <lineage>
        <taxon>Eukaryota</taxon>
        <taxon>Viridiplantae</taxon>
        <taxon>Streptophyta</taxon>
        <taxon>Embryophyta</taxon>
        <taxon>Tracheophyta</taxon>
        <taxon>Spermatophyta</taxon>
        <taxon>Magnoliopsida</taxon>
        <taxon>Liliopsida</taxon>
        <taxon>Asparagales</taxon>
        <taxon>Iridaceae</taxon>
        <taxon>Iridoideae</taxon>
        <taxon>Irideae</taxon>
        <taxon>Iris</taxon>
    </lineage>
</organism>
<dbReference type="Gene3D" id="1.25.40.240">
    <property type="entry name" value="Ku, C-terminal domain"/>
    <property type="match status" value="1"/>
</dbReference>
<evidence type="ECO:0000256" key="2">
    <source>
        <dbReference type="ARBA" id="ARBA00007726"/>
    </source>
</evidence>
<feature type="region of interest" description="Disordered" evidence="16">
    <location>
        <begin position="510"/>
        <end position="551"/>
    </location>
</feature>
<dbReference type="AlphaFoldDB" id="A0AAX6EUB0"/>